<proteinExistence type="predicted"/>
<evidence type="ECO:0000313" key="2">
    <source>
        <dbReference type="EMBL" id="MCG7980869.1"/>
    </source>
</evidence>
<dbReference type="Pfam" id="PF00535">
    <property type="entry name" value="Glycos_transf_2"/>
    <property type="match status" value="1"/>
</dbReference>
<dbReference type="EMBL" id="JAEPCR010000166">
    <property type="protein sequence ID" value="MCG7980869.1"/>
    <property type="molecule type" value="Genomic_DNA"/>
</dbReference>
<organism evidence="2 3">
    <name type="scientific">Candidatus Thiodiazotropha taylori</name>
    <dbReference type="NCBI Taxonomy" id="2792791"/>
    <lineage>
        <taxon>Bacteria</taxon>
        <taxon>Pseudomonadati</taxon>
        <taxon>Pseudomonadota</taxon>
        <taxon>Gammaproteobacteria</taxon>
        <taxon>Chromatiales</taxon>
        <taxon>Sedimenticolaceae</taxon>
        <taxon>Candidatus Thiodiazotropha</taxon>
    </lineage>
</organism>
<dbReference type="Proteomes" id="UP000886674">
    <property type="component" value="Unassembled WGS sequence"/>
</dbReference>
<name>A0A9E4NNS7_9GAMM</name>
<sequence length="322" mass="36899">MSISIPTVSVLMATYNDYTTLDDAIKSIINQTFKDFEFIIVDDGSTDGSSEIVEYWSNQDDRIRVISQKKNTGLTIALNNGLNVARGKYIARQDADDISLPERLSIQITTLKENKKLVLVASDYECILDNGEYLTTIRNSQKRNIKKKLLKRNEIVHGTAVFPRLIGNAQVMYDPLYKRAQDYDLWLRLTEYGDVVILPNVLYKFRYRREGITAKNTAFSKESCAIRALENRKLRDLGSAENRSPIINKDVTKQTNIKLQAGNYDLNCAIRCMSGYDSINARKYSYKSLKNMRNDYRGKIQAVKIIVISWLPVSLLRIVRQI</sequence>
<dbReference type="SUPFAM" id="SSF53448">
    <property type="entry name" value="Nucleotide-diphospho-sugar transferases"/>
    <property type="match status" value="1"/>
</dbReference>
<reference evidence="2" key="1">
    <citation type="journal article" date="2021" name="Proc. Natl. Acad. Sci. U.S.A.">
        <title>Global biogeography of chemosynthetic symbionts reveals both localized and globally distributed symbiont groups. .</title>
        <authorList>
            <person name="Osvatic J.T."/>
            <person name="Wilkins L.G.E."/>
            <person name="Leibrecht L."/>
            <person name="Leray M."/>
            <person name="Zauner S."/>
            <person name="Polzin J."/>
            <person name="Camacho Y."/>
            <person name="Gros O."/>
            <person name="van Gils J.A."/>
            <person name="Eisen J.A."/>
            <person name="Petersen J.M."/>
            <person name="Yuen B."/>
        </authorList>
    </citation>
    <scope>NUCLEOTIDE SEQUENCE</scope>
    <source>
        <strain evidence="2">MAGclacostrist055</strain>
    </source>
</reference>
<dbReference type="PANTHER" id="PTHR43685">
    <property type="entry name" value="GLYCOSYLTRANSFERASE"/>
    <property type="match status" value="1"/>
</dbReference>
<evidence type="ECO:0000313" key="3">
    <source>
        <dbReference type="Proteomes" id="UP000886674"/>
    </source>
</evidence>
<gene>
    <name evidence="2" type="ORF">JAY77_22320</name>
</gene>
<dbReference type="InterPro" id="IPR001173">
    <property type="entry name" value="Glyco_trans_2-like"/>
</dbReference>
<dbReference type="Gene3D" id="3.90.550.10">
    <property type="entry name" value="Spore Coat Polysaccharide Biosynthesis Protein SpsA, Chain A"/>
    <property type="match status" value="1"/>
</dbReference>
<dbReference type="AlphaFoldDB" id="A0A9E4NNS7"/>
<dbReference type="PANTHER" id="PTHR43685:SF10">
    <property type="entry name" value="LACTO-N-NEOTETRAOSE BIOSYNTHESIS GLYCOSYL TRANSFERASE LGTA"/>
    <property type="match status" value="1"/>
</dbReference>
<dbReference type="InterPro" id="IPR029044">
    <property type="entry name" value="Nucleotide-diphossugar_trans"/>
</dbReference>
<dbReference type="InterPro" id="IPR050834">
    <property type="entry name" value="Glycosyltransf_2"/>
</dbReference>
<evidence type="ECO:0000259" key="1">
    <source>
        <dbReference type="Pfam" id="PF00535"/>
    </source>
</evidence>
<comment type="caution">
    <text evidence="2">The sequence shown here is derived from an EMBL/GenBank/DDBJ whole genome shotgun (WGS) entry which is preliminary data.</text>
</comment>
<feature type="domain" description="Glycosyltransferase 2-like" evidence="1">
    <location>
        <begin position="9"/>
        <end position="155"/>
    </location>
</feature>
<protein>
    <submittedName>
        <fullName evidence="2">Glycosyltransferase</fullName>
    </submittedName>
</protein>
<dbReference type="CDD" id="cd00761">
    <property type="entry name" value="Glyco_tranf_GTA_type"/>
    <property type="match status" value="1"/>
</dbReference>
<accession>A0A9E4NNS7</accession>